<evidence type="ECO:0000313" key="1">
    <source>
        <dbReference type="EMBL" id="KAF9494515.1"/>
    </source>
</evidence>
<proteinExistence type="predicted"/>
<name>A0A9P6DG25_PLEER</name>
<evidence type="ECO:0000313" key="2">
    <source>
        <dbReference type="Proteomes" id="UP000807025"/>
    </source>
</evidence>
<protein>
    <recommendedName>
        <fullName evidence="3">F-box domain-containing protein</fullName>
    </recommendedName>
</protein>
<accession>A0A9P6DG25</accession>
<comment type="caution">
    <text evidence="1">The sequence shown here is derived from an EMBL/GenBank/DDBJ whole genome shotgun (WGS) entry which is preliminary data.</text>
</comment>
<gene>
    <name evidence="1" type="ORF">BDN71DRAFT_1448862</name>
</gene>
<dbReference type="AlphaFoldDB" id="A0A9P6DG25"/>
<reference evidence="1" key="1">
    <citation type="submission" date="2020-11" db="EMBL/GenBank/DDBJ databases">
        <authorList>
            <consortium name="DOE Joint Genome Institute"/>
            <person name="Ahrendt S."/>
            <person name="Riley R."/>
            <person name="Andreopoulos W."/>
            <person name="Labutti K."/>
            <person name="Pangilinan J."/>
            <person name="Ruiz-Duenas F.J."/>
            <person name="Barrasa J.M."/>
            <person name="Sanchez-Garcia M."/>
            <person name="Camarero S."/>
            <person name="Miyauchi S."/>
            <person name="Serrano A."/>
            <person name="Linde D."/>
            <person name="Babiker R."/>
            <person name="Drula E."/>
            <person name="Ayuso-Fernandez I."/>
            <person name="Pacheco R."/>
            <person name="Padilla G."/>
            <person name="Ferreira P."/>
            <person name="Barriuso J."/>
            <person name="Kellner H."/>
            <person name="Castanera R."/>
            <person name="Alfaro M."/>
            <person name="Ramirez L."/>
            <person name="Pisabarro A.G."/>
            <person name="Kuo A."/>
            <person name="Tritt A."/>
            <person name="Lipzen A."/>
            <person name="He G."/>
            <person name="Yan M."/>
            <person name="Ng V."/>
            <person name="Cullen D."/>
            <person name="Martin F."/>
            <person name="Rosso M.-N."/>
            <person name="Henrissat B."/>
            <person name="Hibbett D."/>
            <person name="Martinez A.T."/>
            <person name="Grigoriev I.V."/>
        </authorList>
    </citation>
    <scope>NUCLEOTIDE SEQUENCE</scope>
    <source>
        <strain evidence="1">ATCC 90797</strain>
    </source>
</reference>
<dbReference type="EMBL" id="MU154572">
    <property type="protein sequence ID" value="KAF9494515.1"/>
    <property type="molecule type" value="Genomic_DNA"/>
</dbReference>
<keyword evidence="2" id="KW-1185">Reference proteome</keyword>
<dbReference type="OrthoDB" id="3053652at2759"/>
<sequence length="538" mass="61236">MAPINTLYPEILAVVFEYVIDMEIPQSFVPRMFRRPTFASSSPDLHTYKQPPAVYVLSAVCQRWRDVTNAFPRLWSSIRQVSFRENQWLDLNLERSKAVPLKIFVQYEMPTRKMKPSTMELLGRLVPWHVERIQELHLSSIQLATSPFVNTTLPNLECHTLKDIPDFPPGSPPIFNSQTPRLKQLTLHACPFFPNHTFNALTHLCLASGHASTSAWPLNSFLDVLRASPEMEELYVAQSTFTTASRLGLERPKVHLSRLRLLSIGRYQDSLSELLDMLIIPHPIKFLAWGTGAFHGLLDLLRTFLPAQLGESKLVELRVSSIIAPYHPSSIFPRRGYTIISNGDRLQIDGRLEPHNFLLAAPKYIDVSNVTQLWLGVRFQEDPSLEEWQSFFRTVPLVVTLVISHRSSFQILFALTLNPKEENQSRDLSLPELETIRVFADRNLSVQILSQFAQQRARLGKRLRVCEIIAKGKQRGARWGKRSDAAAVPASAPRTPDGLVGLTEFIDDVDCSKVVTDSRFEVIETPALCWVDRLWLAE</sequence>
<dbReference type="Proteomes" id="UP000807025">
    <property type="component" value="Unassembled WGS sequence"/>
</dbReference>
<organism evidence="1 2">
    <name type="scientific">Pleurotus eryngii</name>
    <name type="common">Boletus of the steppes</name>
    <dbReference type="NCBI Taxonomy" id="5323"/>
    <lineage>
        <taxon>Eukaryota</taxon>
        <taxon>Fungi</taxon>
        <taxon>Dikarya</taxon>
        <taxon>Basidiomycota</taxon>
        <taxon>Agaricomycotina</taxon>
        <taxon>Agaricomycetes</taxon>
        <taxon>Agaricomycetidae</taxon>
        <taxon>Agaricales</taxon>
        <taxon>Pleurotineae</taxon>
        <taxon>Pleurotaceae</taxon>
        <taxon>Pleurotus</taxon>
    </lineage>
</organism>
<evidence type="ECO:0008006" key="3">
    <source>
        <dbReference type="Google" id="ProtNLM"/>
    </source>
</evidence>